<feature type="region of interest" description="Disordered" evidence="1">
    <location>
        <begin position="56"/>
        <end position="76"/>
    </location>
</feature>
<name>A0A6J7XDL9_9CAUD</name>
<evidence type="ECO:0000313" key="2">
    <source>
        <dbReference type="EMBL" id="CAB4212629.1"/>
    </source>
</evidence>
<sequence length="157" mass="16222">MPQAAIPWIIAAASAASTAVGVYSAVEQGNAAEDASKRNAKAQNTNARVAAEQAQYAADRQRSENRRRLGAQRAAGAKSGIDLTGGSFNDVLLDTSVQGEMDALASIYQGQATASAYQSSARNSLLEGRAAKQAGYLRAGSTLLSGASQTASNWPKM</sequence>
<dbReference type="EMBL" id="LR797393">
    <property type="protein sequence ID" value="CAB4212629.1"/>
    <property type="molecule type" value="Genomic_DNA"/>
</dbReference>
<organism evidence="3">
    <name type="scientific">uncultured Caudovirales phage</name>
    <dbReference type="NCBI Taxonomy" id="2100421"/>
    <lineage>
        <taxon>Viruses</taxon>
        <taxon>Duplodnaviria</taxon>
        <taxon>Heunggongvirae</taxon>
        <taxon>Uroviricota</taxon>
        <taxon>Caudoviricetes</taxon>
        <taxon>Peduoviridae</taxon>
        <taxon>Maltschvirus</taxon>
        <taxon>Maltschvirus maltsch</taxon>
    </lineage>
</organism>
<gene>
    <name evidence="2" type="ORF">UFOVP1444_20</name>
    <name evidence="3" type="ORF">UFOVP1536_8</name>
</gene>
<evidence type="ECO:0000256" key="1">
    <source>
        <dbReference type="SAM" id="MobiDB-lite"/>
    </source>
</evidence>
<accession>A0A6J7XDL9</accession>
<reference evidence="3" key="1">
    <citation type="submission" date="2020-05" db="EMBL/GenBank/DDBJ databases">
        <authorList>
            <person name="Chiriac C."/>
            <person name="Salcher M."/>
            <person name="Ghai R."/>
            <person name="Kavagutti S V."/>
        </authorList>
    </citation>
    <scope>NUCLEOTIDE SEQUENCE</scope>
</reference>
<dbReference type="EMBL" id="LR798382">
    <property type="protein sequence ID" value="CAB5227909.1"/>
    <property type="molecule type" value="Genomic_DNA"/>
</dbReference>
<protein>
    <submittedName>
        <fullName evidence="3">Uncharacterized protein</fullName>
    </submittedName>
</protein>
<proteinExistence type="predicted"/>
<evidence type="ECO:0000313" key="3">
    <source>
        <dbReference type="EMBL" id="CAB5227909.1"/>
    </source>
</evidence>